<keyword evidence="2" id="KW-1185">Reference proteome</keyword>
<comment type="caution">
    <text evidence="1">The sequence shown here is derived from an EMBL/GenBank/DDBJ whole genome shotgun (WGS) entry which is preliminary data.</text>
</comment>
<dbReference type="Proteomes" id="UP000003340">
    <property type="component" value="Unassembled WGS sequence"/>
</dbReference>
<accession>C0EER0</accession>
<protein>
    <submittedName>
        <fullName evidence="1">Uncharacterized protein</fullName>
    </submittedName>
</protein>
<dbReference type="HOGENOM" id="CLU_3024030_0_0_9"/>
<evidence type="ECO:0000313" key="1">
    <source>
        <dbReference type="EMBL" id="EEG30029.1"/>
    </source>
</evidence>
<name>C0EER0_9FIRM</name>
<proteinExistence type="predicted"/>
<sequence>MSFTSILQDSHQVVKSHSLKIKKLFRRSNFLYILALTHKKGRRASTRQPLFTESY</sequence>
<organism evidence="1 2">
    <name type="scientific">[Clostridium] methylpentosum DSM 5476</name>
    <dbReference type="NCBI Taxonomy" id="537013"/>
    <lineage>
        <taxon>Bacteria</taxon>
        <taxon>Bacillati</taxon>
        <taxon>Bacillota</taxon>
        <taxon>Clostridia</taxon>
        <taxon>Eubacteriales</taxon>
        <taxon>Oscillospiraceae</taxon>
        <taxon>Oscillospiraceae incertae sedis</taxon>
    </lineage>
</organism>
<dbReference type="EMBL" id="ACEC01000077">
    <property type="protein sequence ID" value="EEG30029.1"/>
    <property type="molecule type" value="Genomic_DNA"/>
</dbReference>
<evidence type="ECO:0000313" key="2">
    <source>
        <dbReference type="Proteomes" id="UP000003340"/>
    </source>
</evidence>
<reference evidence="1 2" key="1">
    <citation type="submission" date="2009-01" db="EMBL/GenBank/DDBJ databases">
        <authorList>
            <person name="Fulton L."/>
            <person name="Clifton S."/>
            <person name="Fulton B."/>
            <person name="Xu J."/>
            <person name="Minx P."/>
            <person name="Pepin K.H."/>
            <person name="Johnson M."/>
            <person name="Bhonagiri V."/>
            <person name="Nash W.E."/>
            <person name="Mardis E.R."/>
            <person name="Wilson R.K."/>
        </authorList>
    </citation>
    <scope>NUCLEOTIDE SEQUENCE [LARGE SCALE GENOMIC DNA]</scope>
    <source>
        <strain evidence="1 2">DSM 5476</strain>
    </source>
</reference>
<dbReference type="STRING" id="537013.CLOSTMETH_02349"/>
<dbReference type="AlphaFoldDB" id="C0EER0"/>
<gene>
    <name evidence="1" type="ORF">CLOSTMETH_02349</name>
</gene>
<reference evidence="1 2" key="2">
    <citation type="submission" date="2009-02" db="EMBL/GenBank/DDBJ databases">
        <title>Draft genome sequence of Clostridium methylpentosum (DSM 5476).</title>
        <authorList>
            <person name="Sudarsanam P."/>
            <person name="Ley R."/>
            <person name="Guruge J."/>
            <person name="Turnbaugh P.J."/>
            <person name="Mahowald M."/>
            <person name="Liep D."/>
            <person name="Gordon J."/>
        </authorList>
    </citation>
    <scope>NUCLEOTIDE SEQUENCE [LARGE SCALE GENOMIC DNA]</scope>
    <source>
        <strain evidence="1 2">DSM 5476</strain>
    </source>
</reference>